<dbReference type="Proteomes" id="UP000679950">
    <property type="component" value="Unassembled WGS sequence"/>
</dbReference>
<reference evidence="1 2" key="1">
    <citation type="submission" date="2021-03" db="EMBL/GenBank/DDBJ databases">
        <title>Antimicrobial resistance genes in bacteria isolated from Japanese honey, and their potential for conferring macrolide and lincosamide resistance in the American foulbrood pathogen Paenibacillus larvae.</title>
        <authorList>
            <person name="Okamoto M."/>
            <person name="Kumagai M."/>
            <person name="Kanamori H."/>
            <person name="Takamatsu D."/>
        </authorList>
    </citation>
    <scope>NUCLEOTIDE SEQUENCE [LARGE SCALE GENOMIC DNA]</scope>
    <source>
        <strain evidence="1 2">J8TS2</strain>
    </source>
</reference>
<dbReference type="EMBL" id="BORB01000014">
    <property type="protein sequence ID" value="GIN57644.1"/>
    <property type="molecule type" value="Genomic_DNA"/>
</dbReference>
<comment type="caution">
    <text evidence="1">The sequence shown here is derived from an EMBL/GenBank/DDBJ whole genome shotgun (WGS) entry which is preliminary data.</text>
</comment>
<organism evidence="1 2">
    <name type="scientific">Lederbergia ruris</name>
    <dbReference type="NCBI Taxonomy" id="217495"/>
    <lineage>
        <taxon>Bacteria</taxon>
        <taxon>Bacillati</taxon>
        <taxon>Bacillota</taxon>
        <taxon>Bacilli</taxon>
        <taxon>Bacillales</taxon>
        <taxon>Bacillaceae</taxon>
        <taxon>Lederbergia</taxon>
    </lineage>
</organism>
<sequence length="51" mass="6057">MKCFGQSEEYTQYVNEMCFDKIVTNFEKHATEKGIKITHFYCLIWAKATET</sequence>
<accession>A0ABQ4KJL8</accession>
<evidence type="ECO:0000313" key="2">
    <source>
        <dbReference type="Proteomes" id="UP000679950"/>
    </source>
</evidence>
<proteinExistence type="predicted"/>
<name>A0ABQ4KJL8_9BACI</name>
<gene>
    <name evidence="1" type="ORF">J8TS2_19630</name>
</gene>
<keyword evidence="2" id="KW-1185">Reference proteome</keyword>
<evidence type="ECO:0000313" key="1">
    <source>
        <dbReference type="EMBL" id="GIN57644.1"/>
    </source>
</evidence>
<protein>
    <submittedName>
        <fullName evidence="1">Uncharacterized protein</fullName>
    </submittedName>
</protein>